<dbReference type="GO" id="GO:0050511">
    <property type="term" value="F:undecaprenyldiphospho-muramoylpentapeptide beta-N-acetylglucosaminyltransferase activity"/>
    <property type="evidence" value="ECO:0007669"/>
    <property type="project" value="UniProtKB-UniRule"/>
</dbReference>
<evidence type="ECO:0000259" key="12">
    <source>
        <dbReference type="Pfam" id="PF04101"/>
    </source>
</evidence>
<protein>
    <recommendedName>
        <fullName evidence="10">UDP-N-acetylglucosamine--N-acetylmuramyl-(pentapeptide) pyrophosphoryl-undecaprenol N-acetylglucosamine transferase</fullName>
        <ecNumber evidence="10">2.4.1.227</ecNumber>
    </recommendedName>
    <alternativeName>
        <fullName evidence="10">Undecaprenyl-PP-MurNAc-pentapeptide-UDPGlcNAc GlcNAc transferase</fullName>
    </alternativeName>
</protein>
<proteinExistence type="inferred from homology"/>
<evidence type="ECO:0000256" key="8">
    <source>
        <dbReference type="ARBA" id="ARBA00023306"/>
    </source>
</evidence>
<feature type="binding site" evidence="10">
    <location>
        <position position="200"/>
    </location>
    <ligand>
        <name>UDP-N-acetyl-alpha-D-glucosamine</name>
        <dbReference type="ChEBI" id="CHEBI:57705"/>
    </ligand>
</feature>
<dbReference type="EMBL" id="DVHI01000057">
    <property type="protein sequence ID" value="HIR62743.1"/>
    <property type="molecule type" value="Genomic_DNA"/>
</dbReference>
<dbReference type="Pfam" id="PF04101">
    <property type="entry name" value="Glyco_tran_28_C"/>
    <property type="match status" value="1"/>
</dbReference>
<keyword evidence="5 10" id="KW-0133">Cell shape</keyword>
<reference evidence="13" key="2">
    <citation type="journal article" date="2021" name="PeerJ">
        <title>Extensive microbial diversity within the chicken gut microbiome revealed by metagenomics and culture.</title>
        <authorList>
            <person name="Gilroy R."/>
            <person name="Ravi A."/>
            <person name="Getino M."/>
            <person name="Pursley I."/>
            <person name="Horton D.L."/>
            <person name="Alikhan N.F."/>
            <person name="Baker D."/>
            <person name="Gharbi K."/>
            <person name="Hall N."/>
            <person name="Watson M."/>
            <person name="Adriaenssens E.M."/>
            <person name="Foster-Nyarko E."/>
            <person name="Jarju S."/>
            <person name="Secka A."/>
            <person name="Antonio M."/>
            <person name="Oren A."/>
            <person name="Chaudhuri R.R."/>
            <person name="La Ragione R."/>
            <person name="Hildebrand F."/>
            <person name="Pallen M.J."/>
        </authorList>
    </citation>
    <scope>NUCLEOTIDE SEQUENCE</scope>
    <source>
        <strain evidence="13">ChiHjej13B12-12457</strain>
    </source>
</reference>
<evidence type="ECO:0000256" key="4">
    <source>
        <dbReference type="ARBA" id="ARBA00022679"/>
    </source>
</evidence>
<keyword evidence="2 10" id="KW-0132">Cell division</keyword>
<dbReference type="Proteomes" id="UP000886744">
    <property type="component" value="Unassembled WGS sequence"/>
</dbReference>
<feature type="binding site" evidence="10">
    <location>
        <position position="266"/>
    </location>
    <ligand>
        <name>UDP-N-acetyl-alpha-D-glucosamine</name>
        <dbReference type="ChEBI" id="CHEBI:57705"/>
    </ligand>
</feature>
<keyword evidence="8 10" id="KW-0131">Cell cycle</keyword>
<feature type="domain" description="Glycosyltransferase family 28 N-terminal" evidence="11">
    <location>
        <begin position="5"/>
        <end position="144"/>
    </location>
</feature>
<comment type="subcellular location">
    <subcellularLocation>
        <location evidence="10">Cell membrane</location>
        <topology evidence="10">Peripheral membrane protein</topology>
        <orientation evidence="10">Cytoplasmic side</orientation>
    </subcellularLocation>
</comment>
<dbReference type="GO" id="GO:0009252">
    <property type="term" value="P:peptidoglycan biosynthetic process"/>
    <property type="evidence" value="ECO:0007669"/>
    <property type="project" value="UniProtKB-UniRule"/>
</dbReference>
<comment type="pathway">
    <text evidence="10">Cell wall biogenesis; peptidoglycan biosynthesis.</text>
</comment>
<organism evidence="13 14">
    <name type="scientific">Candidatus Coprenecus avistercoris</name>
    <dbReference type="NCBI Taxonomy" id="2840730"/>
    <lineage>
        <taxon>Bacteria</taxon>
        <taxon>Pseudomonadati</taxon>
        <taxon>Bacteroidota</taxon>
        <taxon>Bacteroidia</taxon>
        <taxon>Bacteroidales</taxon>
        <taxon>Rikenellaceae</taxon>
        <taxon>Rikenellaceae incertae sedis</taxon>
        <taxon>Candidatus Coprenecus</taxon>
    </lineage>
</organism>
<dbReference type="NCBIfam" id="TIGR01133">
    <property type="entry name" value="murG"/>
    <property type="match status" value="1"/>
</dbReference>
<evidence type="ECO:0000256" key="5">
    <source>
        <dbReference type="ARBA" id="ARBA00022960"/>
    </source>
</evidence>
<dbReference type="SUPFAM" id="SSF53756">
    <property type="entry name" value="UDP-Glycosyltransferase/glycogen phosphorylase"/>
    <property type="match status" value="1"/>
</dbReference>
<evidence type="ECO:0000256" key="2">
    <source>
        <dbReference type="ARBA" id="ARBA00022618"/>
    </source>
</evidence>
<comment type="catalytic activity">
    <reaction evidence="10">
        <text>di-trans,octa-cis-undecaprenyl diphospho-N-acetyl-alpha-D-muramoyl-L-alanyl-D-glutamyl-meso-2,6-diaminopimeloyl-D-alanyl-D-alanine + UDP-N-acetyl-alpha-D-glucosamine = di-trans,octa-cis-undecaprenyl diphospho-[N-acetyl-alpha-D-glucosaminyl-(1-&gt;4)]-N-acetyl-alpha-D-muramoyl-L-alanyl-D-glutamyl-meso-2,6-diaminopimeloyl-D-alanyl-D-alanine + UDP + H(+)</text>
        <dbReference type="Rhea" id="RHEA:31227"/>
        <dbReference type="ChEBI" id="CHEBI:15378"/>
        <dbReference type="ChEBI" id="CHEBI:57705"/>
        <dbReference type="ChEBI" id="CHEBI:58223"/>
        <dbReference type="ChEBI" id="CHEBI:61387"/>
        <dbReference type="ChEBI" id="CHEBI:61388"/>
        <dbReference type="EC" id="2.4.1.227"/>
    </reaction>
</comment>
<keyword evidence="4 10" id="KW-0808">Transferase</keyword>
<evidence type="ECO:0000256" key="6">
    <source>
        <dbReference type="ARBA" id="ARBA00022984"/>
    </source>
</evidence>
<comment type="similarity">
    <text evidence="10">Belongs to the glycosyltransferase 28 family. MurG subfamily.</text>
</comment>
<keyword evidence="1 10" id="KW-1003">Cell membrane</keyword>
<evidence type="ECO:0000259" key="11">
    <source>
        <dbReference type="Pfam" id="PF03033"/>
    </source>
</evidence>
<feature type="binding site" evidence="10">
    <location>
        <position position="311"/>
    </location>
    <ligand>
        <name>UDP-N-acetyl-alpha-D-glucosamine</name>
        <dbReference type="ChEBI" id="CHEBI:57705"/>
    </ligand>
</feature>
<accession>A0A9D1E1C3</accession>
<dbReference type="AlphaFoldDB" id="A0A9D1E1C3"/>
<dbReference type="GO" id="GO:0005975">
    <property type="term" value="P:carbohydrate metabolic process"/>
    <property type="evidence" value="ECO:0007669"/>
    <property type="project" value="InterPro"/>
</dbReference>
<feature type="domain" description="Glycosyl transferase family 28 C-terminal" evidence="12">
    <location>
        <begin position="193"/>
        <end position="356"/>
    </location>
</feature>
<evidence type="ECO:0000256" key="3">
    <source>
        <dbReference type="ARBA" id="ARBA00022676"/>
    </source>
</evidence>
<dbReference type="Gene3D" id="3.40.50.2000">
    <property type="entry name" value="Glycogen Phosphorylase B"/>
    <property type="match status" value="2"/>
</dbReference>
<keyword evidence="3 10" id="KW-0328">Glycosyltransferase</keyword>
<sequence length="386" mass="41628">MQHRIIISGGGTGGHIFPALSIAEAIRKIEPEADILFVGAEGKMEMERVPAAGYRIIGLPVAGLQRNLSASNLALPAKVIRSLRKAGEIIRSFKPDVVVGVGGYASAPMLWKAASKGIPTLIQEQNSYAGLTNKILSRRARKICTAYPGMERFFPAAKIILTGNPIRDNMRPSTPEEKAEGQRFFSLDPTLPTVLMVGGSGGCGTFNSVMRVACRTNGGAFPYQIIWQSGKGYSGQVREMFSRLGGVSQNNNGVHIWGNIRNCDFISRMDLAFAAADIVVSRAGAGTISELCAIGKATIFVPSPNVAEDHQTHNAMSLVDVDAAAIVCDSRASTDLFPAIEELLKDSERRSVLEDNILKMARPHAAEDIAREVLKLIDESKHEDIQ</sequence>
<evidence type="ECO:0000256" key="9">
    <source>
        <dbReference type="ARBA" id="ARBA00023316"/>
    </source>
</evidence>
<dbReference type="GO" id="GO:0051301">
    <property type="term" value="P:cell division"/>
    <property type="evidence" value="ECO:0007669"/>
    <property type="project" value="UniProtKB-KW"/>
</dbReference>
<comment type="function">
    <text evidence="10">Cell wall formation. Catalyzes the transfer of a GlcNAc subunit on undecaprenyl-pyrophosphoryl-MurNAc-pentapeptide (lipid intermediate I) to form undecaprenyl-pyrophosphoryl-MurNAc-(pentapeptide)GlcNAc (lipid intermediate II).</text>
</comment>
<keyword evidence="9 10" id="KW-0961">Cell wall biogenesis/degradation</keyword>
<dbReference type="InterPro" id="IPR004276">
    <property type="entry name" value="GlycoTrans_28_N"/>
</dbReference>
<dbReference type="PANTHER" id="PTHR21015:SF22">
    <property type="entry name" value="GLYCOSYLTRANSFERASE"/>
    <property type="match status" value="1"/>
</dbReference>
<dbReference type="EC" id="2.4.1.227" evidence="10"/>
<feature type="binding site" evidence="10">
    <location>
        <position position="167"/>
    </location>
    <ligand>
        <name>UDP-N-acetyl-alpha-D-glucosamine</name>
        <dbReference type="ChEBI" id="CHEBI:57705"/>
    </ligand>
</feature>
<keyword evidence="7 10" id="KW-0472">Membrane</keyword>
<feature type="binding site" evidence="10">
    <location>
        <begin position="12"/>
        <end position="14"/>
    </location>
    <ligand>
        <name>UDP-N-acetyl-alpha-D-glucosamine</name>
        <dbReference type="ChEBI" id="CHEBI:57705"/>
    </ligand>
</feature>
<evidence type="ECO:0000256" key="1">
    <source>
        <dbReference type="ARBA" id="ARBA00022475"/>
    </source>
</evidence>
<dbReference type="GO" id="GO:0008360">
    <property type="term" value="P:regulation of cell shape"/>
    <property type="evidence" value="ECO:0007669"/>
    <property type="project" value="UniProtKB-KW"/>
</dbReference>
<comment type="caution">
    <text evidence="10">Lacks conserved residue(s) required for the propagation of feature annotation.</text>
</comment>
<dbReference type="GO" id="GO:0071555">
    <property type="term" value="P:cell wall organization"/>
    <property type="evidence" value="ECO:0007669"/>
    <property type="project" value="UniProtKB-KW"/>
</dbReference>
<reference evidence="13" key="1">
    <citation type="submission" date="2020-10" db="EMBL/GenBank/DDBJ databases">
        <authorList>
            <person name="Gilroy R."/>
        </authorList>
    </citation>
    <scope>NUCLEOTIDE SEQUENCE</scope>
    <source>
        <strain evidence="13">ChiHjej13B12-12457</strain>
    </source>
</reference>
<keyword evidence="6 10" id="KW-0573">Peptidoglycan synthesis</keyword>
<evidence type="ECO:0000256" key="7">
    <source>
        <dbReference type="ARBA" id="ARBA00023136"/>
    </source>
</evidence>
<evidence type="ECO:0000313" key="14">
    <source>
        <dbReference type="Proteomes" id="UP000886744"/>
    </source>
</evidence>
<dbReference type="InterPro" id="IPR006009">
    <property type="entry name" value="GlcNAc_MurG"/>
</dbReference>
<comment type="caution">
    <text evidence="13">The sequence shown here is derived from an EMBL/GenBank/DDBJ whole genome shotgun (WGS) entry which is preliminary data.</text>
</comment>
<feature type="binding site" evidence="10">
    <location>
        <position position="126"/>
    </location>
    <ligand>
        <name>UDP-N-acetyl-alpha-D-glucosamine</name>
        <dbReference type="ChEBI" id="CHEBI:57705"/>
    </ligand>
</feature>
<dbReference type="InterPro" id="IPR007235">
    <property type="entry name" value="Glyco_trans_28_C"/>
</dbReference>
<gene>
    <name evidence="10 13" type="primary">murG</name>
    <name evidence="13" type="ORF">IAC94_04385</name>
</gene>
<name>A0A9D1E1C3_9BACT</name>
<dbReference type="PANTHER" id="PTHR21015">
    <property type="entry name" value="UDP-N-ACETYLGLUCOSAMINE--N-ACETYLMURAMYL-(PENTAPEPTIDE) PYROPHOSPHORYL-UNDECAPRENOL N-ACETYLGLUCOSAMINE TRANSFERASE 1"/>
    <property type="match status" value="1"/>
</dbReference>
<dbReference type="Pfam" id="PF03033">
    <property type="entry name" value="Glyco_transf_28"/>
    <property type="match status" value="1"/>
</dbReference>
<dbReference type="CDD" id="cd03785">
    <property type="entry name" value="GT28_MurG"/>
    <property type="match status" value="1"/>
</dbReference>
<evidence type="ECO:0000256" key="10">
    <source>
        <dbReference type="HAMAP-Rule" id="MF_00033"/>
    </source>
</evidence>
<evidence type="ECO:0000313" key="13">
    <source>
        <dbReference type="EMBL" id="HIR62743.1"/>
    </source>
</evidence>
<dbReference type="GO" id="GO:0005886">
    <property type="term" value="C:plasma membrane"/>
    <property type="evidence" value="ECO:0007669"/>
    <property type="project" value="UniProtKB-SubCell"/>
</dbReference>
<dbReference type="HAMAP" id="MF_00033">
    <property type="entry name" value="MurG"/>
    <property type="match status" value="1"/>
</dbReference>